<dbReference type="PANTHER" id="PTHR41536:SF1">
    <property type="entry name" value="PKHD-TYPE HYDROXYLASE YBIX"/>
    <property type="match status" value="1"/>
</dbReference>
<dbReference type="OrthoDB" id="25826at2759"/>
<accession>A0A7R8WPC2</accession>
<dbReference type="Gene3D" id="4.10.860.20">
    <property type="entry name" value="Rabenosyn, Rab binding domain"/>
    <property type="match status" value="1"/>
</dbReference>
<dbReference type="CDD" id="cd02809">
    <property type="entry name" value="alpha_hydroxyacid_oxid_FMN"/>
    <property type="match status" value="1"/>
</dbReference>
<dbReference type="Pfam" id="PF13640">
    <property type="entry name" value="2OG-FeII_Oxy_3"/>
    <property type="match status" value="1"/>
</dbReference>
<dbReference type="InterPro" id="IPR013785">
    <property type="entry name" value="Aldolase_TIM"/>
</dbReference>
<dbReference type="InterPro" id="IPR037396">
    <property type="entry name" value="FMN_HAD"/>
</dbReference>
<dbReference type="InterPro" id="IPR012133">
    <property type="entry name" value="Alpha-hydoxy_acid_DH_FMN"/>
</dbReference>
<dbReference type="InterPro" id="IPR023550">
    <property type="entry name" value="PKHD_hydroxylase"/>
</dbReference>
<dbReference type="InterPro" id="IPR005123">
    <property type="entry name" value="Oxoglu/Fe-dep_dioxygenase_dom"/>
</dbReference>
<evidence type="ECO:0000256" key="4">
    <source>
        <dbReference type="ARBA" id="ARBA00022964"/>
    </source>
</evidence>
<reference evidence="8" key="1">
    <citation type="submission" date="2020-11" db="EMBL/GenBank/DDBJ databases">
        <authorList>
            <person name="Tran Van P."/>
        </authorList>
    </citation>
    <scope>NUCLEOTIDE SEQUENCE</scope>
</reference>
<gene>
    <name evidence="8" type="ORF">CTOB1V02_LOCUS10358</name>
</gene>
<dbReference type="Pfam" id="PF18331">
    <property type="entry name" value="PKHD_C"/>
    <property type="match status" value="1"/>
</dbReference>
<dbReference type="EMBL" id="OB664759">
    <property type="protein sequence ID" value="CAD7232523.1"/>
    <property type="molecule type" value="Genomic_DNA"/>
</dbReference>
<dbReference type="InterPro" id="IPR044862">
    <property type="entry name" value="Pro_4_hyd_alph_FE2OG_OXY"/>
</dbReference>
<dbReference type="AlphaFoldDB" id="A0A7R8WPC2"/>
<evidence type="ECO:0000256" key="2">
    <source>
        <dbReference type="ARBA" id="ARBA00001961"/>
    </source>
</evidence>
<dbReference type="InterPro" id="IPR006620">
    <property type="entry name" value="Pro_4_hyd_alph"/>
</dbReference>
<dbReference type="PROSITE" id="PS51349">
    <property type="entry name" value="FMN_HYDROXY_ACID_DH_2"/>
    <property type="match status" value="1"/>
</dbReference>
<dbReference type="GO" id="GO:0005506">
    <property type="term" value="F:iron ion binding"/>
    <property type="evidence" value="ECO:0007669"/>
    <property type="project" value="InterPro"/>
</dbReference>
<comment type="similarity">
    <text evidence="7">Belongs to the FMN-dependent alpha-hydroxy acid dehydrogenase family.</text>
</comment>
<dbReference type="PANTHER" id="PTHR41536">
    <property type="entry name" value="PKHD-TYPE HYDROXYLASE YBIX"/>
    <property type="match status" value="1"/>
</dbReference>
<dbReference type="Gene3D" id="2.60.120.620">
    <property type="entry name" value="q2cbj1_9rhob like domain"/>
    <property type="match status" value="1"/>
</dbReference>
<dbReference type="Pfam" id="PF01070">
    <property type="entry name" value="FMN_dh"/>
    <property type="match status" value="1"/>
</dbReference>
<dbReference type="HAMAP" id="MF_00657">
    <property type="entry name" value="Hydroxyl_YbiX"/>
    <property type="match status" value="1"/>
</dbReference>
<evidence type="ECO:0000256" key="7">
    <source>
        <dbReference type="ARBA" id="ARBA00024042"/>
    </source>
</evidence>
<comment type="cofactor">
    <cofactor evidence="1">
        <name>FMN</name>
        <dbReference type="ChEBI" id="CHEBI:58210"/>
    </cofactor>
</comment>
<keyword evidence="3" id="KW-0479">Metal-binding</keyword>
<dbReference type="InterPro" id="IPR041097">
    <property type="entry name" value="PKHD_C"/>
</dbReference>
<evidence type="ECO:0000313" key="8">
    <source>
        <dbReference type="EMBL" id="CAD7232523.1"/>
    </source>
</evidence>
<dbReference type="GO" id="GO:0006879">
    <property type="term" value="P:intracellular iron ion homeostasis"/>
    <property type="evidence" value="ECO:0007669"/>
    <property type="project" value="TreeGrafter"/>
</dbReference>
<evidence type="ECO:0000256" key="3">
    <source>
        <dbReference type="ARBA" id="ARBA00022723"/>
    </source>
</evidence>
<dbReference type="PROSITE" id="PS51471">
    <property type="entry name" value="FE2OG_OXY"/>
    <property type="match status" value="1"/>
</dbReference>
<dbReference type="GO" id="GO:0016706">
    <property type="term" value="F:2-oxoglutarate-dependent dioxygenase activity"/>
    <property type="evidence" value="ECO:0007669"/>
    <property type="project" value="InterPro"/>
</dbReference>
<dbReference type="NCBIfam" id="NF003975">
    <property type="entry name" value="PRK05467.1-4"/>
    <property type="match status" value="1"/>
</dbReference>
<comment type="cofactor">
    <cofactor evidence="2">
        <name>L-ascorbate</name>
        <dbReference type="ChEBI" id="CHEBI:38290"/>
    </cofactor>
</comment>
<dbReference type="GO" id="GO:0010181">
    <property type="term" value="F:FMN binding"/>
    <property type="evidence" value="ECO:0007669"/>
    <property type="project" value="InterPro"/>
</dbReference>
<proteinExistence type="inferred from homology"/>
<dbReference type="SUPFAM" id="SSF51197">
    <property type="entry name" value="Clavaminate synthase-like"/>
    <property type="match status" value="1"/>
</dbReference>
<dbReference type="Gene3D" id="3.20.20.70">
    <property type="entry name" value="Aldolase class I"/>
    <property type="match status" value="1"/>
</dbReference>
<evidence type="ECO:0000256" key="6">
    <source>
        <dbReference type="ARBA" id="ARBA00023004"/>
    </source>
</evidence>
<dbReference type="NCBIfam" id="NF003974">
    <property type="entry name" value="PRK05467.1-3"/>
    <property type="match status" value="1"/>
</dbReference>
<dbReference type="SUPFAM" id="SSF51395">
    <property type="entry name" value="FMN-linked oxidoreductases"/>
    <property type="match status" value="1"/>
</dbReference>
<sequence length="567" mass="62326">MHTSSPLPAGLFCARDYERLAPDYLPSPAYEYVSGGSFEERTLQANRDAFSKLQLMPRLLQDVTHGHTRCHLGADILPHPILLAPVAYQALANTAAERDTARAAKACDAIMVASTLSSCTLEDIASHAGQRWFQLYFQPDQHHTEILVARAQKAGYSAIVVTLDSAIQAPSFRALNAGFDPAQHTDAANLHDFQVDTPPPLTSHDSRIFQGMMRQAPVWKDLQWLCQHSELPVWVKGVLRPDDALKLRDLGAAGIIVSNHGGRSLDGVPASLDCLGSIRRQLGSNYPILLDSGIRSGGDIFKAIALGANAILIGRLQVYALAVAGALGVAHLIRIHQGNLMLIPVEQVFTSAEAEQFRQQLEQSQWQQGQKTAGTLARHVKQNLQLDDRHPVAVELGGSILRRLGQHPAFISAALPLRIYPPKFNRYQDGGHYGLHVDSAVMQMPDTHLSVRTDVSCTLFLNNADEYDGGELEIEGPFGVQPVKLNAGDLIIYPSTSLHRVTPVTRGARVASFFWVQSMVQDATRRGMLFDLDQSIQSLSTQLEAEHPELLRLSAIYHNLLRQWSTT</sequence>
<keyword evidence="6" id="KW-0408">Iron</keyword>
<dbReference type="InterPro" id="IPR000262">
    <property type="entry name" value="FMN-dep_DH"/>
</dbReference>
<dbReference type="SMART" id="SM00702">
    <property type="entry name" value="P4Hc"/>
    <property type="match status" value="1"/>
</dbReference>
<evidence type="ECO:0000256" key="1">
    <source>
        <dbReference type="ARBA" id="ARBA00001917"/>
    </source>
</evidence>
<name>A0A7R8WPC2_9CRUS</name>
<dbReference type="GO" id="GO:0031418">
    <property type="term" value="F:L-ascorbic acid binding"/>
    <property type="evidence" value="ECO:0007669"/>
    <property type="project" value="InterPro"/>
</dbReference>
<keyword evidence="5" id="KW-0560">Oxidoreductase</keyword>
<organism evidence="8">
    <name type="scientific">Cyprideis torosa</name>
    <dbReference type="NCBI Taxonomy" id="163714"/>
    <lineage>
        <taxon>Eukaryota</taxon>
        <taxon>Metazoa</taxon>
        <taxon>Ecdysozoa</taxon>
        <taxon>Arthropoda</taxon>
        <taxon>Crustacea</taxon>
        <taxon>Oligostraca</taxon>
        <taxon>Ostracoda</taxon>
        <taxon>Podocopa</taxon>
        <taxon>Podocopida</taxon>
        <taxon>Cytherocopina</taxon>
        <taxon>Cytheroidea</taxon>
        <taxon>Cytherideidae</taxon>
        <taxon>Cyprideis</taxon>
    </lineage>
</organism>
<evidence type="ECO:0000256" key="5">
    <source>
        <dbReference type="ARBA" id="ARBA00023002"/>
    </source>
</evidence>
<keyword evidence="4" id="KW-0223">Dioxygenase</keyword>
<dbReference type="GO" id="GO:0006974">
    <property type="term" value="P:DNA damage response"/>
    <property type="evidence" value="ECO:0007669"/>
    <property type="project" value="TreeGrafter"/>
</dbReference>
<protein>
    <submittedName>
        <fullName evidence="8">Uncharacterized protein</fullName>
    </submittedName>
</protein>